<evidence type="ECO:0000256" key="1">
    <source>
        <dbReference type="SAM" id="SignalP"/>
    </source>
</evidence>
<accession>A0ABV2DFT3</accession>
<evidence type="ECO:0000313" key="3">
    <source>
        <dbReference type="Proteomes" id="UP001548832"/>
    </source>
</evidence>
<reference evidence="2 3" key="1">
    <citation type="submission" date="2024-06" db="EMBL/GenBank/DDBJ databases">
        <authorList>
            <person name="Kim D.-U."/>
        </authorList>
    </citation>
    <scope>NUCLEOTIDE SEQUENCE [LARGE SCALE GENOMIC DNA]</scope>
    <source>
        <strain evidence="2 3">KACC15460</strain>
    </source>
</reference>
<evidence type="ECO:0008006" key="4">
    <source>
        <dbReference type="Google" id="ProtNLM"/>
    </source>
</evidence>
<protein>
    <recommendedName>
        <fullName evidence="4">Thermonuclease family protein</fullName>
    </recommendedName>
</protein>
<dbReference type="Proteomes" id="UP001548832">
    <property type="component" value="Unassembled WGS sequence"/>
</dbReference>
<feature type="chain" id="PRO_5046514324" description="Thermonuclease family protein" evidence="1">
    <location>
        <begin position="32"/>
        <end position="71"/>
    </location>
</feature>
<dbReference type="RefSeq" id="WP_354460875.1">
    <property type="nucleotide sequence ID" value="NZ_JBEWSZ010000001.1"/>
</dbReference>
<proteinExistence type="predicted"/>
<comment type="caution">
    <text evidence="2">The sequence shown here is derived from an EMBL/GenBank/DDBJ whole genome shotgun (WGS) entry which is preliminary data.</text>
</comment>
<keyword evidence="1" id="KW-0732">Signal</keyword>
<sequence length="71" mass="7950">MIGQHRFRCTPSALFCLLVFAAIALSSPARAKPLVGFPSVIDGDTIEIHGQRICLDAATKKYRRGCFRRDW</sequence>
<organism evidence="2 3">
    <name type="scientific">Mesorhizobium shangrilense</name>
    <dbReference type="NCBI Taxonomy" id="460060"/>
    <lineage>
        <taxon>Bacteria</taxon>
        <taxon>Pseudomonadati</taxon>
        <taxon>Pseudomonadota</taxon>
        <taxon>Alphaproteobacteria</taxon>
        <taxon>Hyphomicrobiales</taxon>
        <taxon>Phyllobacteriaceae</taxon>
        <taxon>Mesorhizobium</taxon>
    </lineage>
</organism>
<dbReference type="EMBL" id="JBEWSZ010000001">
    <property type="protein sequence ID" value="MET2828901.1"/>
    <property type="molecule type" value="Genomic_DNA"/>
</dbReference>
<evidence type="ECO:0000313" key="2">
    <source>
        <dbReference type="EMBL" id="MET2828901.1"/>
    </source>
</evidence>
<gene>
    <name evidence="2" type="ORF">ABVQ20_18135</name>
</gene>
<keyword evidence="3" id="KW-1185">Reference proteome</keyword>
<feature type="signal peptide" evidence="1">
    <location>
        <begin position="1"/>
        <end position="31"/>
    </location>
</feature>
<name>A0ABV2DFT3_9HYPH</name>